<sequence>MLKPRPLLLPPTCLRHTRRSSIFSRNRPGAQFGAPPPEYARVESAKRPHPGGSQTRVGTVFVGLVTVGVLCTAYGIYDFYSLLTMWPPELRSDLRAAVKAKHNEDNTRAEAYFRKALKTAETMPDSQLDLLKRTGISISLAEILPRSQAYELLSSAHARMQRAETQLSAQERVRALALAVRLAELAPKPADQEQWSTRAVEDALRVLSSGSAPASAKDDDGLQMPDWVQRTDVAVPLERLGALYASRGQLKYAMPLYLKAIDVMGAPSAGAEDRCRAGQLMNNLAEAIVSQQPTKEHVEQARAWAGKGIAVAEKARRELKGDEAQTCDRSCAVLLFNLGQLSEMLGDVKSAQDFFVKARARALDARFGEGAEQAASALMRIKVQLMQAGPPSGKHVESN</sequence>
<dbReference type="Gene3D" id="1.25.40.10">
    <property type="entry name" value="Tetratricopeptide repeat domain"/>
    <property type="match status" value="1"/>
</dbReference>
<dbReference type="EMBL" id="KV425922">
    <property type="protein sequence ID" value="KZV98096.1"/>
    <property type="molecule type" value="Genomic_DNA"/>
</dbReference>
<dbReference type="AlphaFoldDB" id="A0A165LNF5"/>
<dbReference type="PANTHER" id="PTHR28142">
    <property type="entry name" value="MITOCHONDRIAL INNER MEMBRANE I-AAA PROTEASE SUPERCOMPLEX SUBUNIT MGR3-RELATED"/>
    <property type="match status" value="1"/>
</dbReference>
<evidence type="ECO:0008006" key="4">
    <source>
        <dbReference type="Google" id="ProtNLM"/>
    </source>
</evidence>
<accession>A0A165LNF5</accession>
<feature type="region of interest" description="Disordered" evidence="1">
    <location>
        <begin position="25"/>
        <end position="53"/>
    </location>
</feature>
<dbReference type="FunCoup" id="A0A165LNF5">
    <property type="interactions" value="32"/>
</dbReference>
<dbReference type="Proteomes" id="UP000077266">
    <property type="component" value="Unassembled WGS sequence"/>
</dbReference>
<evidence type="ECO:0000313" key="2">
    <source>
        <dbReference type="EMBL" id="KZV98096.1"/>
    </source>
</evidence>
<name>A0A165LNF5_EXIGL</name>
<dbReference type="InterPro" id="IPR040201">
    <property type="entry name" value="Mrg3-like"/>
</dbReference>
<protein>
    <recommendedName>
        <fullName evidence="4">TPR-like protein</fullName>
    </recommendedName>
</protein>
<dbReference type="STRING" id="1314781.A0A165LNF5"/>
<evidence type="ECO:0000256" key="1">
    <source>
        <dbReference type="SAM" id="MobiDB-lite"/>
    </source>
</evidence>
<dbReference type="OrthoDB" id="10050400at2759"/>
<gene>
    <name evidence="2" type="ORF">EXIGLDRAFT_728925</name>
</gene>
<dbReference type="InParanoid" id="A0A165LNF5"/>
<keyword evidence="3" id="KW-1185">Reference proteome</keyword>
<dbReference type="SUPFAM" id="SSF48452">
    <property type="entry name" value="TPR-like"/>
    <property type="match status" value="1"/>
</dbReference>
<dbReference type="InterPro" id="IPR011990">
    <property type="entry name" value="TPR-like_helical_dom_sf"/>
</dbReference>
<organism evidence="2 3">
    <name type="scientific">Exidia glandulosa HHB12029</name>
    <dbReference type="NCBI Taxonomy" id="1314781"/>
    <lineage>
        <taxon>Eukaryota</taxon>
        <taxon>Fungi</taxon>
        <taxon>Dikarya</taxon>
        <taxon>Basidiomycota</taxon>
        <taxon>Agaricomycotina</taxon>
        <taxon>Agaricomycetes</taxon>
        <taxon>Auriculariales</taxon>
        <taxon>Exidiaceae</taxon>
        <taxon>Exidia</taxon>
    </lineage>
</organism>
<evidence type="ECO:0000313" key="3">
    <source>
        <dbReference type="Proteomes" id="UP000077266"/>
    </source>
</evidence>
<dbReference type="PANTHER" id="PTHR28142:SF1">
    <property type="entry name" value="MITOCHONDRIAL INNER MEMBRANE I-AAA PROTEASE SUPERCOMPLEX SUBUNIT MGR3-RELATED"/>
    <property type="match status" value="1"/>
</dbReference>
<proteinExistence type="predicted"/>
<reference evidence="2 3" key="1">
    <citation type="journal article" date="2016" name="Mol. Biol. Evol.">
        <title>Comparative Genomics of Early-Diverging Mushroom-Forming Fungi Provides Insights into the Origins of Lignocellulose Decay Capabilities.</title>
        <authorList>
            <person name="Nagy L.G."/>
            <person name="Riley R."/>
            <person name="Tritt A."/>
            <person name="Adam C."/>
            <person name="Daum C."/>
            <person name="Floudas D."/>
            <person name="Sun H."/>
            <person name="Yadav J.S."/>
            <person name="Pangilinan J."/>
            <person name="Larsson K.H."/>
            <person name="Matsuura K."/>
            <person name="Barry K."/>
            <person name="Labutti K."/>
            <person name="Kuo R."/>
            <person name="Ohm R.A."/>
            <person name="Bhattacharya S.S."/>
            <person name="Shirouzu T."/>
            <person name="Yoshinaga Y."/>
            <person name="Martin F.M."/>
            <person name="Grigoriev I.V."/>
            <person name="Hibbett D.S."/>
        </authorList>
    </citation>
    <scope>NUCLEOTIDE SEQUENCE [LARGE SCALE GENOMIC DNA]</scope>
    <source>
        <strain evidence="2 3">HHB12029</strain>
    </source>
</reference>